<reference evidence="1 2" key="1">
    <citation type="submission" date="2013-08" db="EMBL/GenBank/DDBJ databases">
        <title>Intrasporangium oryzae NRRL B-24470.</title>
        <authorList>
            <person name="Liu H."/>
            <person name="Wang G."/>
        </authorList>
    </citation>
    <scope>NUCLEOTIDE SEQUENCE [LARGE SCALE GENOMIC DNA]</scope>
    <source>
        <strain evidence="1 2">NRRL B-24470</strain>
    </source>
</reference>
<sequence length="291" mass="31552">MTKTTAGVPLVVRVAMSHAAVQHVAQACGIDVLHIKGPALDPSLTWEGREGTDADVLVRASNAQALVEALQRSGWELHSRFENSSAFEHSATLWHHLWGYADIHRLFPGIGIDPDAAFERLWADHGQTTIADVPCAVPSLPGQALVLLLHAAREGGSPRSADDIRSAWGDAGADQRAAVRTLVDELDAGVAFAAATGTLDEHRGAREYDLWAVSLRGGTRFQEWRARIKAAPSRREAASLALRSILVNTDHLAMLRGHQPSGPEIAVEFFARPVRGVAQSWRAWRSRRGQG</sequence>
<dbReference type="eggNOG" id="ENOG5032AQR">
    <property type="taxonomic scope" value="Bacteria"/>
</dbReference>
<comment type="caution">
    <text evidence="1">The sequence shown here is derived from an EMBL/GenBank/DDBJ whole genome shotgun (WGS) entry which is preliminary data.</text>
</comment>
<dbReference type="OrthoDB" id="3782133at2"/>
<dbReference type="Pfam" id="PF14907">
    <property type="entry name" value="NTP_transf_5"/>
    <property type="match status" value="1"/>
</dbReference>
<dbReference type="PROSITE" id="PS51257">
    <property type="entry name" value="PROKAR_LIPOPROTEIN"/>
    <property type="match status" value="1"/>
</dbReference>
<keyword evidence="1" id="KW-0223">Dioxygenase</keyword>
<dbReference type="AlphaFoldDB" id="W9GED7"/>
<gene>
    <name evidence="1" type="ORF">N865_08995</name>
</gene>
<dbReference type="InterPro" id="IPR039498">
    <property type="entry name" value="NTP_transf_5"/>
</dbReference>
<dbReference type="Proteomes" id="UP000019489">
    <property type="component" value="Unassembled WGS sequence"/>
</dbReference>
<dbReference type="STRING" id="1386089.N865_08995"/>
<evidence type="ECO:0000313" key="1">
    <source>
        <dbReference type="EMBL" id="EWT03577.1"/>
    </source>
</evidence>
<accession>W9GED7</accession>
<organism evidence="1 2">
    <name type="scientific">Intrasporangium oryzae NRRL B-24470</name>
    <dbReference type="NCBI Taxonomy" id="1386089"/>
    <lineage>
        <taxon>Bacteria</taxon>
        <taxon>Bacillati</taxon>
        <taxon>Actinomycetota</taxon>
        <taxon>Actinomycetes</taxon>
        <taxon>Micrococcales</taxon>
        <taxon>Intrasporangiaceae</taxon>
        <taxon>Intrasporangium</taxon>
    </lineage>
</organism>
<protein>
    <submittedName>
        <fullName evidence="1">2-nitropropane dioxygenase</fullName>
    </submittedName>
</protein>
<dbReference type="RefSeq" id="WP_051509713.1">
    <property type="nucleotide sequence ID" value="NZ_AWSA01000001.1"/>
</dbReference>
<dbReference type="EMBL" id="AWSA01000001">
    <property type="protein sequence ID" value="EWT03577.1"/>
    <property type="molecule type" value="Genomic_DNA"/>
</dbReference>
<dbReference type="GO" id="GO:0051213">
    <property type="term" value="F:dioxygenase activity"/>
    <property type="evidence" value="ECO:0007669"/>
    <property type="project" value="UniProtKB-KW"/>
</dbReference>
<proteinExistence type="predicted"/>
<keyword evidence="2" id="KW-1185">Reference proteome</keyword>
<evidence type="ECO:0000313" key="2">
    <source>
        <dbReference type="Proteomes" id="UP000019489"/>
    </source>
</evidence>
<name>W9GED7_9MICO</name>
<keyword evidence="1" id="KW-0560">Oxidoreductase</keyword>